<proteinExistence type="predicted"/>
<gene>
    <name evidence="1" type="ORF">PISMIDRAFT_673846</name>
</gene>
<protein>
    <submittedName>
        <fullName evidence="1">Unplaced genomic scaffold scaffold_9, whole genome shotgun sequence</fullName>
    </submittedName>
</protein>
<dbReference type="AlphaFoldDB" id="A0A0C9ZPZ1"/>
<accession>A0A0C9ZPZ1</accession>
<reference evidence="2" key="2">
    <citation type="submission" date="2015-01" db="EMBL/GenBank/DDBJ databases">
        <title>Evolutionary Origins and Diversification of the Mycorrhizal Mutualists.</title>
        <authorList>
            <consortium name="DOE Joint Genome Institute"/>
            <consortium name="Mycorrhizal Genomics Consortium"/>
            <person name="Kohler A."/>
            <person name="Kuo A."/>
            <person name="Nagy L.G."/>
            <person name="Floudas D."/>
            <person name="Copeland A."/>
            <person name="Barry K.W."/>
            <person name="Cichocki N."/>
            <person name="Veneault-Fourrey C."/>
            <person name="LaButti K."/>
            <person name="Lindquist E.A."/>
            <person name="Lipzen A."/>
            <person name="Lundell T."/>
            <person name="Morin E."/>
            <person name="Murat C."/>
            <person name="Riley R."/>
            <person name="Ohm R."/>
            <person name="Sun H."/>
            <person name="Tunlid A."/>
            <person name="Henrissat B."/>
            <person name="Grigoriev I.V."/>
            <person name="Hibbett D.S."/>
            <person name="Martin F."/>
        </authorList>
    </citation>
    <scope>NUCLEOTIDE SEQUENCE [LARGE SCALE GENOMIC DNA]</scope>
    <source>
        <strain evidence="2">441</strain>
    </source>
</reference>
<organism evidence="1 2">
    <name type="scientific">Pisolithus microcarpus 441</name>
    <dbReference type="NCBI Taxonomy" id="765257"/>
    <lineage>
        <taxon>Eukaryota</taxon>
        <taxon>Fungi</taxon>
        <taxon>Dikarya</taxon>
        <taxon>Basidiomycota</taxon>
        <taxon>Agaricomycotina</taxon>
        <taxon>Agaricomycetes</taxon>
        <taxon>Agaricomycetidae</taxon>
        <taxon>Boletales</taxon>
        <taxon>Sclerodermatineae</taxon>
        <taxon>Pisolithaceae</taxon>
        <taxon>Pisolithus</taxon>
    </lineage>
</organism>
<sequence>MVDNRVFLITGITSLNRRHRQYQAFPLQVEGKWDRRKREETYFVEITDTKLAKQPASSVGFTPALPTCLLYALSVWQICYALRAVPEYCWRC</sequence>
<dbReference type="HOGENOM" id="CLU_2414160_0_0_1"/>
<keyword evidence="2" id="KW-1185">Reference proteome</keyword>
<evidence type="ECO:0000313" key="1">
    <source>
        <dbReference type="EMBL" id="KIK28159.1"/>
    </source>
</evidence>
<dbReference type="Proteomes" id="UP000054018">
    <property type="component" value="Unassembled WGS sequence"/>
</dbReference>
<evidence type="ECO:0000313" key="2">
    <source>
        <dbReference type="Proteomes" id="UP000054018"/>
    </source>
</evidence>
<name>A0A0C9ZPZ1_9AGAM</name>
<reference evidence="1 2" key="1">
    <citation type="submission" date="2014-04" db="EMBL/GenBank/DDBJ databases">
        <authorList>
            <consortium name="DOE Joint Genome Institute"/>
            <person name="Kuo A."/>
            <person name="Kohler A."/>
            <person name="Costa M.D."/>
            <person name="Nagy L.G."/>
            <person name="Floudas D."/>
            <person name="Copeland A."/>
            <person name="Barry K.W."/>
            <person name="Cichocki N."/>
            <person name="Veneault-Fourrey C."/>
            <person name="LaButti K."/>
            <person name="Lindquist E.A."/>
            <person name="Lipzen A."/>
            <person name="Lundell T."/>
            <person name="Morin E."/>
            <person name="Murat C."/>
            <person name="Sun H."/>
            <person name="Tunlid A."/>
            <person name="Henrissat B."/>
            <person name="Grigoriev I.V."/>
            <person name="Hibbett D.S."/>
            <person name="Martin F."/>
            <person name="Nordberg H.P."/>
            <person name="Cantor M.N."/>
            <person name="Hua S.X."/>
        </authorList>
    </citation>
    <scope>NUCLEOTIDE SEQUENCE [LARGE SCALE GENOMIC DNA]</scope>
    <source>
        <strain evidence="1 2">441</strain>
    </source>
</reference>
<dbReference type="EMBL" id="KN833693">
    <property type="protein sequence ID" value="KIK28159.1"/>
    <property type="molecule type" value="Genomic_DNA"/>
</dbReference>